<evidence type="ECO:0008006" key="4">
    <source>
        <dbReference type="Google" id="ProtNLM"/>
    </source>
</evidence>
<protein>
    <recommendedName>
        <fullName evidence="4">Pherophorin domain-containing protein</fullName>
    </recommendedName>
</protein>
<evidence type="ECO:0000313" key="2">
    <source>
        <dbReference type="EMBL" id="GIM09209.1"/>
    </source>
</evidence>
<evidence type="ECO:0000313" key="3">
    <source>
        <dbReference type="Proteomes" id="UP000722791"/>
    </source>
</evidence>
<dbReference type="EMBL" id="BNCQ01000030">
    <property type="protein sequence ID" value="GIM09209.1"/>
    <property type="molecule type" value="Genomic_DNA"/>
</dbReference>
<feature type="region of interest" description="Disordered" evidence="1">
    <location>
        <begin position="1"/>
        <end position="127"/>
    </location>
</feature>
<accession>A0A8J4GLL2</accession>
<comment type="caution">
    <text evidence="2">The sequence shown here is derived from an EMBL/GenBank/DDBJ whole genome shotgun (WGS) entry which is preliminary data.</text>
</comment>
<proteinExistence type="predicted"/>
<organism evidence="2 3">
    <name type="scientific">Volvox reticuliferus</name>
    <dbReference type="NCBI Taxonomy" id="1737510"/>
    <lineage>
        <taxon>Eukaryota</taxon>
        <taxon>Viridiplantae</taxon>
        <taxon>Chlorophyta</taxon>
        <taxon>core chlorophytes</taxon>
        <taxon>Chlorophyceae</taxon>
        <taxon>CS clade</taxon>
        <taxon>Chlamydomonadales</taxon>
        <taxon>Volvocaceae</taxon>
        <taxon>Volvox</taxon>
    </lineage>
</organism>
<dbReference type="AlphaFoldDB" id="A0A8J4GLL2"/>
<name>A0A8J4GLL2_9CHLO</name>
<dbReference type="PANTHER" id="PTHR24216:SF65">
    <property type="entry name" value="PAXILLIN-LIKE PROTEIN 1"/>
    <property type="match status" value="1"/>
</dbReference>
<feature type="non-terminal residue" evidence="2">
    <location>
        <position position="279"/>
    </location>
</feature>
<evidence type="ECO:0000256" key="1">
    <source>
        <dbReference type="SAM" id="MobiDB-lite"/>
    </source>
</evidence>
<feature type="non-terminal residue" evidence="2">
    <location>
        <position position="1"/>
    </location>
</feature>
<dbReference type="PANTHER" id="PTHR24216">
    <property type="entry name" value="PAXILLIN-RELATED"/>
    <property type="match status" value="1"/>
</dbReference>
<gene>
    <name evidence="2" type="ORF">Vretimale_13069</name>
</gene>
<dbReference type="Proteomes" id="UP000722791">
    <property type="component" value="Unassembled WGS sequence"/>
</dbReference>
<reference evidence="2" key="1">
    <citation type="journal article" date="2021" name="Proc. Natl. Acad. Sci. U.S.A.">
        <title>Three genomes in the algal genus Volvox reveal the fate of a haploid sex-determining region after a transition to homothallism.</title>
        <authorList>
            <person name="Yamamoto K."/>
            <person name="Hamaji T."/>
            <person name="Kawai-Toyooka H."/>
            <person name="Matsuzaki R."/>
            <person name="Takahashi F."/>
            <person name="Nishimura Y."/>
            <person name="Kawachi M."/>
            <person name="Noguchi H."/>
            <person name="Minakuchi Y."/>
            <person name="Umen J.G."/>
            <person name="Toyoda A."/>
            <person name="Nozaki H."/>
        </authorList>
    </citation>
    <scope>NUCLEOTIDE SEQUENCE</scope>
    <source>
        <strain evidence="2">NIES-3785</strain>
    </source>
</reference>
<sequence>PLPPSPSPPSPSPPSPLPPSPSPPSPSRPSPLPPSPLPPSPSPPSPSPPSPLPPSPSPPSPSPPPSPLPPSPSPPSPSPPSSPPSPLPPSPASPSLLPPSPSPSPLSSPPPSPSTPSPHPPFFPRPPSPFPPPIPSCAMCIDVLVDVAHIFPPYQFDASTCARIQERISFDINKQVITQGLMPLVQNFSVDPNKCGPNKVSICGIFASEDDAAKLESWAQIQAEQFWIFAASGVCEPAMYGYTFRITTDACMAISTARTCSPGPSDFPFCSCLRNRYAT</sequence>